<protein>
    <submittedName>
        <fullName evidence="2">Uncharacterized protein</fullName>
    </submittedName>
</protein>
<keyword evidence="3" id="KW-1185">Reference proteome</keyword>
<evidence type="ECO:0000313" key="2">
    <source>
        <dbReference type="EMBL" id="WOK98603.1"/>
    </source>
</evidence>
<dbReference type="AlphaFoldDB" id="A0AAQ3Q5L8"/>
<feature type="compositionally biased region" description="Basic residues" evidence="1">
    <location>
        <begin position="9"/>
        <end position="19"/>
    </location>
</feature>
<gene>
    <name evidence="2" type="ORF">Cni_G07315</name>
</gene>
<sequence length="68" mass="7831">MVASLATGGHHRRAPRRPPRMPPARTWAATSHMRLTTFCLSSVSYTPQLEIREGKMKQWIRKEVDEDV</sequence>
<evidence type="ECO:0000313" key="3">
    <source>
        <dbReference type="Proteomes" id="UP001327560"/>
    </source>
</evidence>
<proteinExistence type="predicted"/>
<feature type="region of interest" description="Disordered" evidence="1">
    <location>
        <begin position="1"/>
        <end position="24"/>
    </location>
</feature>
<name>A0AAQ3Q5L8_9LILI</name>
<dbReference type="EMBL" id="CP136891">
    <property type="protein sequence ID" value="WOK98603.1"/>
    <property type="molecule type" value="Genomic_DNA"/>
</dbReference>
<organism evidence="2 3">
    <name type="scientific">Canna indica</name>
    <name type="common">Indian-shot</name>
    <dbReference type="NCBI Taxonomy" id="4628"/>
    <lineage>
        <taxon>Eukaryota</taxon>
        <taxon>Viridiplantae</taxon>
        <taxon>Streptophyta</taxon>
        <taxon>Embryophyta</taxon>
        <taxon>Tracheophyta</taxon>
        <taxon>Spermatophyta</taxon>
        <taxon>Magnoliopsida</taxon>
        <taxon>Liliopsida</taxon>
        <taxon>Zingiberales</taxon>
        <taxon>Cannaceae</taxon>
        <taxon>Canna</taxon>
    </lineage>
</organism>
<evidence type="ECO:0000256" key="1">
    <source>
        <dbReference type="SAM" id="MobiDB-lite"/>
    </source>
</evidence>
<accession>A0AAQ3Q5L8</accession>
<dbReference type="Proteomes" id="UP001327560">
    <property type="component" value="Chromosome 2"/>
</dbReference>
<reference evidence="2 3" key="1">
    <citation type="submission" date="2023-10" db="EMBL/GenBank/DDBJ databases">
        <title>Chromosome-scale genome assembly provides insights into flower coloration mechanisms of Canna indica.</title>
        <authorList>
            <person name="Li C."/>
        </authorList>
    </citation>
    <scope>NUCLEOTIDE SEQUENCE [LARGE SCALE GENOMIC DNA]</scope>
    <source>
        <tissue evidence="2">Flower</tissue>
    </source>
</reference>